<proteinExistence type="predicted"/>
<dbReference type="EMBL" id="UINC01164948">
    <property type="protein sequence ID" value="SVD66058.1"/>
    <property type="molecule type" value="Genomic_DNA"/>
</dbReference>
<name>A0A382X6T0_9ZZZZ</name>
<evidence type="ECO:0000313" key="1">
    <source>
        <dbReference type="EMBL" id="SVD66058.1"/>
    </source>
</evidence>
<protein>
    <submittedName>
        <fullName evidence="1">Uncharacterized protein</fullName>
    </submittedName>
</protein>
<dbReference type="AlphaFoldDB" id="A0A382X6T0"/>
<feature type="non-terminal residue" evidence="1">
    <location>
        <position position="1"/>
    </location>
</feature>
<organism evidence="1">
    <name type="scientific">marine metagenome</name>
    <dbReference type="NCBI Taxonomy" id="408172"/>
    <lineage>
        <taxon>unclassified sequences</taxon>
        <taxon>metagenomes</taxon>
        <taxon>ecological metagenomes</taxon>
    </lineage>
</organism>
<accession>A0A382X6T0</accession>
<reference evidence="1" key="1">
    <citation type="submission" date="2018-05" db="EMBL/GenBank/DDBJ databases">
        <authorList>
            <person name="Lanie J.A."/>
            <person name="Ng W.-L."/>
            <person name="Kazmierczak K.M."/>
            <person name="Andrzejewski T.M."/>
            <person name="Davidsen T.M."/>
            <person name="Wayne K.J."/>
            <person name="Tettelin H."/>
            <person name="Glass J.I."/>
            <person name="Rusch D."/>
            <person name="Podicherti R."/>
            <person name="Tsui H.-C.T."/>
            <person name="Winkler M.E."/>
        </authorList>
    </citation>
    <scope>NUCLEOTIDE SEQUENCE</scope>
</reference>
<gene>
    <name evidence="1" type="ORF">METZ01_LOCUS418912</name>
</gene>
<sequence length="109" mass="12463">EEQVRRCADHARELLAEELTEESMVGERLAGALDRARGDAKRRLQILRLQIERTDDVVVEEVLKATREREIEILEAVEHGLEEPRVQMIAAGAYVLASEEISGRYDTYE</sequence>